<reference evidence="3 4" key="1">
    <citation type="submission" date="2022-06" db="EMBL/GenBank/DDBJ databases">
        <authorList>
            <person name="Sun Q."/>
        </authorList>
    </citation>
    <scope>NUCLEOTIDE SEQUENCE [LARGE SCALE GENOMIC DNA]</scope>
    <source>
        <strain evidence="3 4">S153</strain>
    </source>
</reference>
<evidence type="ECO:0000256" key="1">
    <source>
        <dbReference type="SAM" id="MobiDB-lite"/>
    </source>
</evidence>
<dbReference type="InterPro" id="IPR010982">
    <property type="entry name" value="Lambda_DNA-bd_dom_sf"/>
</dbReference>
<dbReference type="EMBL" id="JAMQAY010000001">
    <property type="protein sequence ID" value="MCM2399831.1"/>
    <property type="molecule type" value="Genomic_DNA"/>
</dbReference>
<comment type="caution">
    <text evidence="3">The sequence shown here is derived from an EMBL/GenBank/DDBJ whole genome shotgun (WGS) entry which is preliminary data.</text>
</comment>
<evidence type="ECO:0000313" key="4">
    <source>
        <dbReference type="Proteomes" id="UP001155079"/>
    </source>
</evidence>
<dbReference type="InterPro" id="IPR015927">
    <property type="entry name" value="Peptidase_S24_S26A/B/C"/>
</dbReference>
<evidence type="ECO:0000313" key="3">
    <source>
        <dbReference type="EMBL" id="MCM2399831.1"/>
    </source>
</evidence>
<dbReference type="Proteomes" id="UP001155079">
    <property type="component" value="Unassembled WGS sequence"/>
</dbReference>
<dbReference type="Gene3D" id="1.10.260.40">
    <property type="entry name" value="lambda repressor-like DNA-binding domains"/>
    <property type="match status" value="1"/>
</dbReference>
<sequence>MSSRRMVEDMGAPFSQRETVERSTPSMLATSSCVQPFSNRICLKSGSWVMLRSVHNAHLTVKSKRTPRECNMHIMSYDDRPDAAKRLEQARIARGFSDAKKATTFFGWKYDTYAQHENGTRGLTRAAKQYAKAFRVSEAWLLTGEGSGPGHPQEVPLKGKVGAGAEVYALDNGSDDTVEAPAGAAPSTVAVEVSGDSMFPAYEDRTLLYYSKLLPPEQMLNRRCVVQLANGKIFVKVLRKGSGGNLYTLQSLNPLYSDITDQQVDWAAPIDWVKPR</sequence>
<name>A0ABT0V1T9_9HYPH</name>
<feature type="domain" description="Peptidase S24/S26A/S26B/S26C" evidence="2">
    <location>
        <begin position="157"/>
        <end position="260"/>
    </location>
</feature>
<dbReference type="PROSITE" id="PS51257">
    <property type="entry name" value="PROKAR_LIPOPROTEIN"/>
    <property type="match status" value="1"/>
</dbReference>
<dbReference type="Gene3D" id="2.10.109.10">
    <property type="entry name" value="Umud Fragment, subunit A"/>
    <property type="match status" value="1"/>
</dbReference>
<dbReference type="InterPro" id="IPR036286">
    <property type="entry name" value="LexA/Signal_pep-like_sf"/>
</dbReference>
<accession>A0ABT0V1T9</accession>
<keyword evidence="4" id="KW-1185">Reference proteome</keyword>
<evidence type="ECO:0000259" key="2">
    <source>
        <dbReference type="Pfam" id="PF00717"/>
    </source>
</evidence>
<protein>
    <recommendedName>
        <fullName evidence="2">Peptidase S24/S26A/S26B/S26C domain-containing protein</fullName>
    </recommendedName>
</protein>
<feature type="region of interest" description="Disordered" evidence="1">
    <location>
        <begin position="1"/>
        <end position="25"/>
    </location>
</feature>
<dbReference type="SUPFAM" id="SSF51306">
    <property type="entry name" value="LexA/Signal peptidase"/>
    <property type="match status" value="1"/>
</dbReference>
<dbReference type="InterPro" id="IPR039418">
    <property type="entry name" value="LexA-like"/>
</dbReference>
<dbReference type="Pfam" id="PF00717">
    <property type="entry name" value="Peptidase_S24"/>
    <property type="match status" value="1"/>
</dbReference>
<organism evidence="3 4">
    <name type="scientific">Ciceribacter sichuanensis</name>
    <dbReference type="NCBI Taxonomy" id="2949647"/>
    <lineage>
        <taxon>Bacteria</taxon>
        <taxon>Pseudomonadati</taxon>
        <taxon>Pseudomonadota</taxon>
        <taxon>Alphaproteobacteria</taxon>
        <taxon>Hyphomicrobiales</taxon>
        <taxon>Rhizobiaceae</taxon>
        <taxon>Ciceribacter</taxon>
    </lineage>
</organism>
<gene>
    <name evidence="3" type="ORF">NBH20_01570</name>
</gene>
<dbReference type="CDD" id="cd06529">
    <property type="entry name" value="S24_LexA-like"/>
    <property type="match status" value="1"/>
</dbReference>
<proteinExistence type="predicted"/>